<evidence type="ECO:0000256" key="1">
    <source>
        <dbReference type="ARBA" id="ARBA00023125"/>
    </source>
</evidence>
<dbReference type="PANTHER" id="PTHR46558:SF4">
    <property type="entry name" value="DNA-BIDING PHAGE PROTEIN"/>
    <property type="match status" value="1"/>
</dbReference>
<dbReference type="Proteomes" id="UP000005084">
    <property type="component" value="Unassembled WGS sequence"/>
</dbReference>
<dbReference type="HOGENOM" id="CLU_1003504_0_0_11"/>
<gene>
    <name evidence="3" type="ORF">BLIG_00910</name>
</gene>
<accession>C5EAB5</accession>
<reference evidence="3" key="1">
    <citation type="submission" date="2008-08" db="EMBL/GenBank/DDBJ databases">
        <title>Annotation of Bifidobacterium longum subsp. infantis CCUG 52486.</title>
        <authorList>
            <consortium name="The Broad Institute Genome Sequencing Platform"/>
            <person name="Gougoulias C."/>
            <person name="Tuohy K.M."/>
            <person name="Gibson G.R."/>
            <person name="Ward D."/>
            <person name="Mehta T."/>
            <person name="Young S."/>
            <person name="Jaffe D."/>
            <person name="Gnerre S."/>
            <person name="Berlin A."/>
            <person name="Heiman D."/>
            <person name="Hepburn T."/>
            <person name="Shea T."/>
            <person name="Sykes S."/>
            <person name="Alvarado L."/>
            <person name="Kodira C."/>
            <person name="Borodovsky M."/>
            <person name="Lander E."/>
            <person name="Galagan J."/>
            <person name="Nusbaum C."/>
            <person name="Birren B."/>
        </authorList>
    </citation>
    <scope>NUCLEOTIDE SEQUENCE [LARGE SCALE GENOMIC DNA]</scope>
    <source>
        <strain evidence="3">CCUG 52486</strain>
    </source>
</reference>
<evidence type="ECO:0000313" key="3">
    <source>
        <dbReference type="EMBL" id="EEQ54959.1"/>
    </source>
</evidence>
<dbReference type="Gene3D" id="1.10.260.40">
    <property type="entry name" value="lambda repressor-like DNA-binding domains"/>
    <property type="match status" value="1"/>
</dbReference>
<proteinExistence type="predicted"/>
<dbReference type="InterPro" id="IPR001387">
    <property type="entry name" value="Cro/C1-type_HTH"/>
</dbReference>
<dbReference type="Pfam" id="PF01381">
    <property type="entry name" value="HTH_3"/>
    <property type="match status" value="1"/>
</dbReference>
<evidence type="ECO:0000259" key="2">
    <source>
        <dbReference type="PROSITE" id="PS50943"/>
    </source>
</evidence>
<organism evidence="3">
    <name type="scientific">Bifidobacterium longum subsp. infantis CCUG 52486</name>
    <dbReference type="NCBI Taxonomy" id="537937"/>
    <lineage>
        <taxon>Bacteria</taxon>
        <taxon>Bacillati</taxon>
        <taxon>Actinomycetota</taxon>
        <taxon>Actinomycetes</taxon>
        <taxon>Bifidobacteriales</taxon>
        <taxon>Bifidobacteriaceae</taxon>
        <taxon>Bifidobacterium</taxon>
    </lineage>
</organism>
<dbReference type="PANTHER" id="PTHR46558">
    <property type="entry name" value="TRACRIPTIONAL REGULATORY PROTEIN-RELATED-RELATED"/>
    <property type="match status" value="1"/>
</dbReference>
<dbReference type="PROSITE" id="PS50943">
    <property type="entry name" value="HTH_CROC1"/>
    <property type="match status" value="1"/>
</dbReference>
<dbReference type="GO" id="GO:0003677">
    <property type="term" value="F:DNA binding"/>
    <property type="evidence" value="ECO:0007669"/>
    <property type="project" value="UniProtKB-KW"/>
</dbReference>
<dbReference type="CDD" id="cd00093">
    <property type="entry name" value="HTH_XRE"/>
    <property type="match status" value="1"/>
</dbReference>
<name>C5EAB5_BIFLI</name>
<dbReference type="SUPFAM" id="SSF47413">
    <property type="entry name" value="lambda repressor-like DNA-binding domains"/>
    <property type="match status" value="1"/>
</dbReference>
<feature type="domain" description="HTH cro/C1-type" evidence="2">
    <location>
        <begin position="123"/>
        <end position="177"/>
    </location>
</feature>
<dbReference type="InterPro" id="IPR025868">
    <property type="entry name" value="Zn_ribbon_dom_put"/>
</dbReference>
<keyword evidence="1 3" id="KW-0238">DNA-binding</keyword>
<dbReference type="Pfam" id="PF12674">
    <property type="entry name" value="Zn_ribbon_2"/>
    <property type="match status" value="1"/>
</dbReference>
<dbReference type="InterPro" id="IPR010982">
    <property type="entry name" value="Lambda_DNA-bd_dom_sf"/>
</dbReference>
<sequence>MLAGKRARLVEQLAEIQDSIDFIDAKQRFYDDVLSGATPYVSVLIPSAALAKESEEPGELKGWRGNRFDRAVSSSGIQARTTVCCTRAWRTGHALRLESASAQRDARIVFRCREVVMSIGQVIKVVREERGLTQSQFAHELFVTQQALSRWEKGTAEPSIDMIRLISTRFEVPMARLMEMPDNGFCQSCAMPFYRPEDHGTEPDGTRNGDYCNYCYEDGVFLQAYANSDELVAACAPMMAESCHISVEQAEDCMSALLPNLKRWRRQDEIDAVAEGK</sequence>
<protein>
    <submittedName>
        <fullName evidence="3">DNA-binding helix-turn-helix protein</fullName>
    </submittedName>
</protein>
<dbReference type="EMBL" id="DS990239">
    <property type="protein sequence ID" value="EEQ54959.1"/>
    <property type="molecule type" value="Genomic_DNA"/>
</dbReference>
<dbReference type="AlphaFoldDB" id="C5EAB5"/>
<dbReference type="SMART" id="SM00530">
    <property type="entry name" value="HTH_XRE"/>
    <property type="match status" value="1"/>
</dbReference>